<dbReference type="Pfam" id="PF13822">
    <property type="entry name" value="ACC_epsilon"/>
    <property type="match status" value="1"/>
</dbReference>
<dbReference type="GO" id="GO:0003989">
    <property type="term" value="F:acetyl-CoA carboxylase activity"/>
    <property type="evidence" value="ECO:0007669"/>
    <property type="project" value="InterPro"/>
</dbReference>
<evidence type="ECO:0008006" key="3">
    <source>
        <dbReference type="Google" id="ProtNLM"/>
    </source>
</evidence>
<organism evidence="1 2">
    <name type="scientific">Propionimicrobium lymphophilum ACS-093-V-SCH5</name>
    <dbReference type="NCBI Taxonomy" id="883161"/>
    <lineage>
        <taxon>Bacteria</taxon>
        <taxon>Bacillati</taxon>
        <taxon>Actinomycetota</taxon>
        <taxon>Actinomycetes</taxon>
        <taxon>Propionibacteriales</taxon>
        <taxon>Propionibacteriaceae</taxon>
        <taxon>Propionimicrobium</taxon>
    </lineage>
</organism>
<protein>
    <recommendedName>
        <fullName evidence="3">Acyl-CoA carboxylase epsilon subunit</fullName>
    </recommendedName>
</protein>
<dbReference type="AlphaFoldDB" id="S2WL49"/>
<keyword evidence="2" id="KW-1185">Reference proteome</keyword>
<comment type="caution">
    <text evidence="1">The sequence shown here is derived from an EMBL/GenBank/DDBJ whole genome shotgun (WGS) entry which is preliminary data.</text>
</comment>
<name>S2WL49_9ACTN</name>
<evidence type="ECO:0000313" key="2">
    <source>
        <dbReference type="Proteomes" id="UP000014417"/>
    </source>
</evidence>
<dbReference type="STRING" id="883161.HMPREF9306_00912"/>
<reference evidence="1 2" key="1">
    <citation type="submission" date="2013-04" db="EMBL/GenBank/DDBJ databases">
        <title>The Genome Sequence of Propionimicrobium lymphophilum ACS-093-V-SCH5.</title>
        <authorList>
            <consortium name="The Broad Institute Genomics Platform"/>
            <person name="Earl A."/>
            <person name="Ward D."/>
            <person name="Feldgarden M."/>
            <person name="Gevers D."/>
            <person name="Saerens B."/>
            <person name="Vaneechoutte M."/>
            <person name="Walker B."/>
            <person name="Young S."/>
            <person name="Zeng Q."/>
            <person name="Gargeya S."/>
            <person name="Fitzgerald M."/>
            <person name="Haas B."/>
            <person name="Abouelleil A."/>
            <person name="Allen A.W."/>
            <person name="Alvarado L."/>
            <person name="Arachchi H.M."/>
            <person name="Berlin A.M."/>
            <person name="Chapman S.B."/>
            <person name="Gainer-Dewar J."/>
            <person name="Goldberg J."/>
            <person name="Griggs A."/>
            <person name="Gujja S."/>
            <person name="Hansen M."/>
            <person name="Howarth C."/>
            <person name="Imamovic A."/>
            <person name="Ireland A."/>
            <person name="Larimer J."/>
            <person name="McCowan C."/>
            <person name="Murphy C."/>
            <person name="Pearson M."/>
            <person name="Poon T.W."/>
            <person name="Priest M."/>
            <person name="Roberts A."/>
            <person name="Saif S."/>
            <person name="Shea T."/>
            <person name="Sisk P."/>
            <person name="Sykes S."/>
            <person name="Wortman J."/>
            <person name="Nusbaum C."/>
            <person name="Birren B."/>
        </authorList>
    </citation>
    <scope>NUCLEOTIDE SEQUENCE [LARGE SCALE GENOMIC DNA]</scope>
    <source>
        <strain evidence="1 2">ACS-093-V-SCH5</strain>
    </source>
</reference>
<dbReference type="Proteomes" id="UP000014417">
    <property type="component" value="Unassembled WGS sequence"/>
</dbReference>
<evidence type="ECO:0000313" key="1">
    <source>
        <dbReference type="EMBL" id="EPD33372.1"/>
    </source>
</evidence>
<sequence>MMHGELKVTKGDPTDEELAALVAVLSAQTAKPEPRENRDRPIAGGWNSYWRNIRLPFVYGPEAWRGSYR</sequence>
<dbReference type="EMBL" id="AGZR01000005">
    <property type="protein sequence ID" value="EPD33372.1"/>
    <property type="molecule type" value="Genomic_DNA"/>
</dbReference>
<gene>
    <name evidence="1" type="ORF">HMPREF9306_00912</name>
</gene>
<proteinExistence type="predicted"/>
<accession>S2WL49</accession>
<dbReference type="GO" id="GO:0004658">
    <property type="term" value="F:propionyl-CoA carboxylase activity"/>
    <property type="evidence" value="ECO:0007669"/>
    <property type="project" value="InterPro"/>
</dbReference>
<dbReference type="InterPro" id="IPR032716">
    <property type="entry name" value="ACC_epsilon"/>
</dbReference>
<dbReference type="HOGENOM" id="CLU_175330_1_0_11"/>